<keyword evidence="5" id="KW-1185">Reference proteome</keyword>
<evidence type="ECO:0000259" key="3">
    <source>
        <dbReference type="PROSITE" id="PS50053"/>
    </source>
</evidence>
<dbReference type="GO" id="GO:0031593">
    <property type="term" value="F:polyubiquitin modification-dependent protein binding"/>
    <property type="evidence" value="ECO:0007669"/>
    <property type="project" value="UniProtKB-ARBA"/>
</dbReference>
<reference evidence="4" key="1">
    <citation type="submission" date="2023-08" db="EMBL/GenBank/DDBJ databases">
        <title>A de novo genome assembly of Solanum verrucosum Schlechtendal, a Mexican diploid species geographically isolated from the other diploid A-genome species in potato relatives.</title>
        <authorList>
            <person name="Hosaka K."/>
        </authorList>
    </citation>
    <scope>NUCLEOTIDE SEQUENCE</scope>
    <source>
        <tissue evidence="4">Young leaves</tissue>
    </source>
</reference>
<dbReference type="InterPro" id="IPR015940">
    <property type="entry name" value="UBA"/>
</dbReference>
<dbReference type="SMART" id="SM00165">
    <property type="entry name" value="UBA"/>
    <property type="match status" value="3"/>
</dbReference>
<dbReference type="PANTHER" id="PTHR12948">
    <property type="entry name" value="NEDD8 ULTIMATE BUSTER-1 BS4 PROTEIN"/>
    <property type="match status" value="1"/>
</dbReference>
<dbReference type="InterPro" id="IPR039749">
    <property type="entry name" value="NUB1"/>
</dbReference>
<dbReference type="GO" id="GO:2000058">
    <property type="term" value="P:regulation of ubiquitin-dependent protein catabolic process"/>
    <property type="evidence" value="ECO:0007669"/>
    <property type="project" value="TreeGrafter"/>
</dbReference>
<organism evidence="4 5">
    <name type="scientific">Solanum verrucosum</name>
    <dbReference type="NCBI Taxonomy" id="315347"/>
    <lineage>
        <taxon>Eukaryota</taxon>
        <taxon>Viridiplantae</taxon>
        <taxon>Streptophyta</taxon>
        <taxon>Embryophyta</taxon>
        <taxon>Tracheophyta</taxon>
        <taxon>Spermatophyta</taxon>
        <taxon>Magnoliopsida</taxon>
        <taxon>eudicotyledons</taxon>
        <taxon>Gunneridae</taxon>
        <taxon>Pentapetalae</taxon>
        <taxon>asterids</taxon>
        <taxon>lamiids</taxon>
        <taxon>Solanales</taxon>
        <taxon>Solanaceae</taxon>
        <taxon>Solanoideae</taxon>
        <taxon>Solaneae</taxon>
        <taxon>Solanum</taxon>
    </lineage>
</organism>
<accession>A0AAF0R583</accession>
<evidence type="ECO:0000256" key="1">
    <source>
        <dbReference type="SAM" id="MobiDB-lite"/>
    </source>
</evidence>
<evidence type="ECO:0008006" key="6">
    <source>
        <dbReference type="Google" id="ProtNLM"/>
    </source>
</evidence>
<feature type="region of interest" description="Disordered" evidence="1">
    <location>
        <begin position="493"/>
        <end position="549"/>
    </location>
</feature>
<dbReference type="Proteomes" id="UP001234989">
    <property type="component" value="Chromosome 7"/>
</dbReference>
<dbReference type="InterPro" id="IPR000626">
    <property type="entry name" value="Ubiquitin-like_dom"/>
</dbReference>
<name>A0AAF0R583_SOLVR</name>
<gene>
    <name evidence="4" type="ORF">MTR67_029967</name>
</gene>
<feature type="domain" description="UBA" evidence="2">
    <location>
        <begin position="318"/>
        <end position="358"/>
    </location>
</feature>
<dbReference type="InterPro" id="IPR029071">
    <property type="entry name" value="Ubiquitin-like_domsf"/>
</dbReference>
<dbReference type="SUPFAM" id="SSF46934">
    <property type="entry name" value="UBA-like"/>
    <property type="match status" value="3"/>
</dbReference>
<dbReference type="EMBL" id="CP133618">
    <property type="protein sequence ID" value="WMV36582.1"/>
    <property type="molecule type" value="Genomic_DNA"/>
</dbReference>
<evidence type="ECO:0000313" key="4">
    <source>
        <dbReference type="EMBL" id="WMV36582.1"/>
    </source>
</evidence>
<protein>
    <recommendedName>
        <fullName evidence="6">NEDD8 ultimate buster 1</fullName>
    </recommendedName>
</protein>
<feature type="domain" description="Ubiquitin-like" evidence="3">
    <location>
        <begin position="24"/>
        <end position="74"/>
    </location>
</feature>
<dbReference type="Gene3D" id="1.10.8.10">
    <property type="entry name" value="DNA helicase RuvA subunit, C-terminal domain"/>
    <property type="match status" value="3"/>
</dbReference>
<sequence>MGSAKLKIGGAWSGVLEVELEEWTVLMLREEVAKRSGHGGGPETINLICAGKLLKDGDGTEKLSQLGVRNNAKILASRVSVDQGKSVKEESLAEEERSTRLSRLKAAAVSLSARHADGSLPVEDFNLELENQSGQKVQLGSETDQRAIMMGLMLHANAKALMRKKKYKEALEVLTMGEVNANLFLAFHRVYINILLNAHTEAGSSLQEAFSLCDQKLIEMVDNVPILQIDMVWCYFMLRDISWLSVAGVRLAKAREGLERSHGKEASRLRLLQKGRYPEIALHLRLELLEGVVAYHSNQTEKSRKSLTSAQTKFLQLQIPDEALSLLLGMGYKERDSKRALRMNNQVVENAVDFLVEEKEKKARKRVDDLKRQKEIMEQKCYGTTPLGKAVDIERLNELVSIGFEKELAAEALRRNENDTQKALDDLTNPEANSSIQIHIESRKKKRLRQAANASIEELVSMGFPREAAAAAIRSLGTRQAAIDHLLQGTSNTAAAGDHNVDNTLPNDQGGDGIANDPLSNDQSEDGSGTNAGSSSDGGPSHNKVETRDVEMEDEITGELLKGDAYSDYDIEVTEEGEAINEYLALMTVGVNVEIGSSS</sequence>
<dbReference type="SUPFAM" id="SSF54236">
    <property type="entry name" value="Ubiquitin-like"/>
    <property type="match status" value="1"/>
</dbReference>
<dbReference type="PROSITE" id="PS50030">
    <property type="entry name" value="UBA"/>
    <property type="match status" value="3"/>
</dbReference>
<dbReference type="PANTHER" id="PTHR12948:SF3">
    <property type="entry name" value="NEDD8 ULTIMATE BUSTER 1"/>
    <property type="match status" value="1"/>
</dbReference>
<evidence type="ECO:0000313" key="5">
    <source>
        <dbReference type="Proteomes" id="UP001234989"/>
    </source>
</evidence>
<dbReference type="PROSITE" id="PS50053">
    <property type="entry name" value="UBIQUITIN_2"/>
    <property type="match status" value="1"/>
</dbReference>
<feature type="domain" description="UBA" evidence="2">
    <location>
        <begin position="390"/>
        <end position="430"/>
    </location>
</feature>
<proteinExistence type="predicted"/>
<dbReference type="AlphaFoldDB" id="A0AAF0R583"/>
<dbReference type="InterPro" id="IPR009060">
    <property type="entry name" value="UBA-like_sf"/>
</dbReference>
<feature type="domain" description="UBA" evidence="2">
    <location>
        <begin position="447"/>
        <end position="489"/>
    </location>
</feature>
<feature type="compositionally biased region" description="Polar residues" evidence="1">
    <location>
        <begin position="518"/>
        <end position="538"/>
    </location>
</feature>
<evidence type="ECO:0000259" key="2">
    <source>
        <dbReference type="PROSITE" id="PS50030"/>
    </source>
</evidence>
<dbReference type="CDD" id="cd14270">
    <property type="entry name" value="UBA"/>
    <property type="match status" value="1"/>
</dbReference>
<dbReference type="Gene3D" id="3.10.20.90">
    <property type="entry name" value="Phosphatidylinositol 3-kinase Catalytic Subunit, Chain A, domain 1"/>
    <property type="match status" value="1"/>
</dbReference>